<reference evidence="7 8" key="1">
    <citation type="submission" date="2017-04" db="EMBL/GenBank/DDBJ databases">
        <title>Draft genome of the yeast Clavispora lusitaniae type strain CBS 6936.</title>
        <authorList>
            <person name="Durrens P."/>
            <person name="Klopp C."/>
            <person name="Biteau N."/>
            <person name="Fitton-Ouhabi V."/>
            <person name="Dementhon K."/>
            <person name="Accoceberry I."/>
            <person name="Sherman D.J."/>
            <person name="Noel T."/>
        </authorList>
    </citation>
    <scope>NUCLEOTIDE SEQUENCE [LARGE SCALE GENOMIC DNA]</scope>
    <source>
        <strain evidence="7 8">CBS 6936</strain>
    </source>
</reference>
<protein>
    <recommendedName>
        <fullName evidence="2">Ribosome-recycling factor, mitochondrial</fullName>
    </recommendedName>
    <alternativeName>
        <fullName evidence="5">Ribosome-releasing factor, mitochondrial</fullName>
    </alternativeName>
</protein>
<feature type="domain" description="Ribosome recycling factor" evidence="6">
    <location>
        <begin position="75"/>
        <end position="245"/>
    </location>
</feature>
<dbReference type="AlphaFoldDB" id="A0AA91Q4M5"/>
<evidence type="ECO:0000256" key="5">
    <source>
        <dbReference type="ARBA" id="ARBA00033107"/>
    </source>
</evidence>
<sequence>MFRSLIFRSTIRAVPKRVFPIAAIPTRSFHASFVSLKKKGKKGSAKDVEEEVTDAPQIDMDEVTKRLQSVIDKFAKHANEAKLGKTNPQIFDHLQVETADGEAVFTSVAQTALKGRNFIITVFDPANTKHVVNAVLASDLNMNPIADPSNKQMLKVPLPPVTTESKKENVKHLKTIYEKYRNGPGGSGKHASTLAAIRADVKSKVAKKKKLTDAETKVWTEYEKLHKSFTEKLGEVFKTAEAAMMK</sequence>
<comment type="caution">
    <text evidence="7">The sequence shown here is derived from an EMBL/GenBank/DDBJ whole genome shotgun (WGS) entry which is preliminary data.</text>
</comment>
<evidence type="ECO:0000256" key="4">
    <source>
        <dbReference type="ARBA" id="ARBA00024909"/>
    </source>
</evidence>
<dbReference type="PANTHER" id="PTHR20982">
    <property type="entry name" value="RIBOSOME RECYCLING FACTOR"/>
    <property type="match status" value="1"/>
</dbReference>
<accession>A0AA91Q4M5</accession>
<comment type="similarity">
    <text evidence="1">Belongs to the RRF family.</text>
</comment>
<gene>
    <name evidence="7" type="ORF">A9F13_01g04312</name>
</gene>
<dbReference type="Gene3D" id="1.10.132.20">
    <property type="entry name" value="Ribosome-recycling factor"/>
    <property type="match status" value="1"/>
</dbReference>
<dbReference type="GO" id="GO:0005739">
    <property type="term" value="C:mitochondrion"/>
    <property type="evidence" value="ECO:0007669"/>
    <property type="project" value="EnsemblFungi"/>
</dbReference>
<comment type="function">
    <text evidence="4">Necessary for protein synthesis in mitochondria. Functions as a ribosome recycling factor in mitochondria.</text>
</comment>
<keyword evidence="3" id="KW-0648">Protein biosynthesis</keyword>
<proteinExistence type="inferred from homology"/>
<dbReference type="KEGG" id="clus:A9F13_01g04312"/>
<dbReference type="Gene3D" id="3.30.1360.40">
    <property type="match status" value="1"/>
</dbReference>
<dbReference type="InterPro" id="IPR036191">
    <property type="entry name" value="RRF_sf"/>
</dbReference>
<organism evidence="7 8">
    <name type="scientific">Clavispora lusitaniae</name>
    <name type="common">Candida lusitaniae</name>
    <dbReference type="NCBI Taxonomy" id="36911"/>
    <lineage>
        <taxon>Eukaryota</taxon>
        <taxon>Fungi</taxon>
        <taxon>Dikarya</taxon>
        <taxon>Ascomycota</taxon>
        <taxon>Saccharomycotina</taxon>
        <taxon>Pichiomycetes</taxon>
        <taxon>Metschnikowiaceae</taxon>
        <taxon>Clavispora</taxon>
    </lineage>
</organism>
<dbReference type="Pfam" id="PF01765">
    <property type="entry name" value="RRF"/>
    <property type="match status" value="1"/>
</dbReference>
<name>A0AA91Q4M5_CLALS</name>
<evidence type="ECO:0000256" key="3">
    <source>
        <dbReference type="ARBA" id="ARBA00022917"/>
    </source>
</evidence>
<dbReference type="OMA" id="PNNDQQL"/>
<dbReference type="PANTHER" id="PTHR20982:SF3">
    <property type="entry name" value="MITOCHONDRIAL RIBOSOME RECYCLING FACTOR PSEUDO 1"/>
    <property type="match status" value="1"/>
</dbReference>
<dbReference type="SUPFAM" id="SSF55194">
    <property type="entry name" value="Ribosome recycling factor, RRF"/>
    <property type="match status" value="1"/>
</dbReference>
<dbReference type="EMBL" id="LYUB02000001">
    <property type="protein sequence ID" value="OVF10987.1"/>
    <property type="molecule type" value="Genomic_DNA"/>
</dbReference>
<evidence type="ECO:0000313" key="7">
    <source>
        <dbReference type="EMBL" id="OVF10987.1"/>
    </source>
</evidence>
<dbReference type="InterPro" id="IPR023584">
    <property type="entry name" value="Ribosome_recyc_fac_dom"/>
</dbReference>
<dbReference type="InterPro" id="IPR002661">
    <property type="entry name" value="Ribosome_recyc_fac"/>
</dbReference>
<evidence type="ECO:0000259" key="6">
    <source>
        <dbReference type="Pfam" id="PF01765"/>
    </source>
</evidence>
<dbReference type="GO" id="GO:0032543">
    <property type="term" value="P:mitochondrial translation"/>
    <property type="evidence" value="ECO:0007669"/>
    <property type="project" value="EnsemblFungi"/>
</dbReference>
<evidence type="ECO:0000256" key="1">
    <source>
        <dbReference type="ARBA" id="ARBA00005912"/>
    </source>
</evidence>
<evidence type="ECO:0000313" key="8">
    <source>
        <dbReference type="Proteomes" id="UP000195602"/>
    </source>
</evidence>
<evidence type="ECO:0000256" key="2">
    <source>
        <dbReference type="ARBA" id="ARBA00020581"/>
    </source>
</evidence>
<dbReference type="Proteomes" id="UP000195602">
    <property type="component" value="Unassembled WGS sequence"/>
</dbReference>
<dbReference type="GO" id="GO:0043023">
    <property type="term" value="F:ribosomal large subunit binding"/>
    <property type="evidence" value="ECO:0007669"/>
    <property type="project" value="TreeGrafter"/>
</dbReference>